<sequence>MIRSHVLLLFFIAIFTLNVTAKMKKMCWDLELLMNNDFTDHTIRRPLVTYHQNSTMYAAKLVCNGHNLINATIEVEFNGIPIGERNHKETWAMCRWQKWFVENLHGHLLELTGVGCYIRPDNETIPNWN</sequence>
<evidence type="ECO:0008006" key="4">
    <source>
        <dbReference type="Google" id="ProtNLM"/>
    </source>
</evidence>
<feature type="chain" id="PRO_5003405585" description="S-protein homolog" evidence="1">
    <location>
        <begin position="22"/>
        <end position="129"/>
    </location>
</feature>
<evidence type="ECO:0000313" key="3">
    <source>
        <dbReference type="Proteomes" id="UP000008068"/>
    </source>
</evidence>
<proteinExistence type="predicted"/>
<accession>G0NNB5</accession>
<evidence type="ECO:0000313" key="2">
    <source>
        <dbReference type="EMBL" id="EGT34433.1"/>
    </source>
</evidence>
<name>G0NNB5_CAEBE</name>
<keyword evidence="3" id="KW-1185">Reference proteome</keyword>
<dbReference type="Proteomes" id="UP000008068">
    <property type="component" value="Unassembled WGS sequence"/>
</dbReference>
<organism evidence="3">
    <name type="scientific">Caenorhabditis brenneri</name>
    <name type="common">Nematode worm</name>
    <dbReference type="NCBI Taxonomy" id="135651"/>
    <lineage>
        <taxon>Eukaryota</taxon>
        <taxon>Metazoa</taxon>
        <taxon>Ecdysozoa</taxon>
        <taxon>Nematoda</taxon>
        <taxon>Chromadorea</taxon>
        <taxon>Rhabditida</taxon>
        <taxon>Rhabditina</taxon>
        <taxon>Rhabditomorpha</taxon>
        <taxon>Rhabditoidea</taxon>
        <taxon>Rhabditidae</taxon>
        <taxon>Peloderinae</taxon>
        <taxon>Caenorhabditis</taxon>
    </lineage>
</organism>
<evidence type="ECO:0000256" key="1">
    <source>
        <dbReference type="SAM" id="SignalP"/>
    </source>
</evidence>
<dbReference type="AlphaFoldDB" id="G0NNB5"/>
<dbReference type="EMBL" id="GL379913">
    <property type="protein sequence ID" value="EGT34433.1"/>
    <property type="molecule type" value="Genomic_DNA"/>
</dbReference>
<gene>
    <name evidence="2" type="ORF">CAEBREN_20453</name>
</gene>
<keyword evidence="1" id="KW-0732">Signal</keyword>
<dbReference type="HOGENOM" id="CLU_1950674_0_0_1"/>
<protein>
    <recommendedName>
        <fullName evidence="4">S-protein homolog</fullName>
    </recommendedName>
</protein>
<feature type="signal peptide" evidence="1">
    <location>
        <begin position="1"/>
        <end position="21"/>
    </location>
</feature>
<dbReference type="InParanoid" id="G0NNB5"/>
<reference evidence="3" key="1">
    <citation type="submission" date="2011-07" db="EMBL/GenBank/DDBJ databases">
        <authorList>
            <consortium name="Caenorhabditis brenneri Sequencing and Analysis Consortium"/>
            <person name="Wilson R.K."/>
        </authorList>
    </citation>
    <scope>NUCLEOTIDE SEQUENCE [LARGE SCALE GENOMIC DNA]</scope>
    <source>
        <strain evidence="3">PB2801</strain>
    </source>
</reference>